<evidence type="ECO:0000313" key="5">
    <source>
        <dbReference type="Proteomes" id="UP000777438"/>
    </source>
</evidence>
<dbReference type="EMBL" id="JAGPYM010000001">
    <property type="protein sequence ID" value="KAH6899930.1"/>
    <property type="molecule type" value="Genomic_DNA"/>
</dbReference>
<dbReference type="InterPro" id="IPR008030">
    <property type="entry name" value="NmrA-like"/>
</dbReference>
<dbReference type="PANTHER" id="PTHR47706:SF5">
    <property type="entry name" value="ISOFLAVONE REDUCTASE"/>
    <property type="match status" value="1"/>
</dbReference>
<reference evidence="4 5" key="1">
    <citation type="journal article" date="2021" name="Nat. Commun.">
        <title>Genetic determinants of endophytism in the Arabidopsis root mycobiome.</title>
        <authorList>
            <person name="Mesny F."/>
            <person name="Miyauchi S."/>
            <person name="Thiergart T."/>
            <person name="Pickel B."/>
            <person name="Atanasova L."/>
            <person name="Karlsson M."/>
            <person name="Huettel B."/>
            <person name="Barry K.W."/>
            <person name="Haridas S."/>
            <person name="Chen C."/>
            <person name="Bauer D."/>
            <person name="Andreopoulos W."/>
            <person name="Pangilinan J."/>
            <person name="LaButti K."/>
            <person name="Riley R."/>
            <person name="Lipzen A."/>
            <person name="Clum A."/>
            <person name="Drula E."/>
            <person name="Henrissat B."/>
            <person name="Kohler A."/>
            <person name="Grigoriev I.V."/>
            <person name="Martin F.M."/>
            <person name="Hacquard S."/>
        </authorList>
    </citation>
    <scope>NUCLEOTIDE SEQUENCE [LARGE SCALE GENOMIC DNA]</scope>
    <source>
        <strain evidence="4 5">MPI-CAGE-CH-0241</strain>
    </source>
</reference>
<dbReference type="Gene3D" id="3.40.50.720">
    <property type="entry name" value="NAD(P)-binding Rossmann-like Domain"/>
    <property type="match status" value="1"/>
</dbReference>
<evidence type="ECO:0000256" key="2">
    <source>
        <dbReference type="ARBA" id="ARBA00023002"/>
    </source>
</evidence>
<keyword evidence="5" id="KW-1185">Reference proteome</keyword>
<evidence type="ECO:0000259" key="3">
    <source>
        <dbReference type="Pfam" id="PF05368"/>
    </source>
</evidence>
<gene>
    <name evidence="4" type="ORF">B0T10DRAFT_554482</name>
</gene>
<keyword evidence="1" id="KW-0521">NADP</keyword>
<dbReference type="AlphaFoldDB" id="A0A9P9AWM9"/>
<dbReference type="GO" id="GO:0016491">
    <property type="term" value="F:oxidoreductase activity"/>
    <property type="evidence" value="ECO:0007669"/>
    <property type="project" value="UniProtKB-KW"/>
</dbReference>
<proteinExistence type="predicted"/>
<dbReference type="SUPFAM" id="SSF51735">
    <property type="entry name" value="NAD(P)-binding Rossmann-fold domains"/>
    <property type="match status" value="1"/>
</dbReference>
<dbReference type="InterPro" id="IPR036291">
    <property type="entry name" value="NAD(P)-bd_dom_sf"/>
</dbReference>
<comment type="caution">
    <text evidence="4">The sequence shown here is derived from an EMBL/GenBank/DDBJ whole genome shotgun (WGS) entry which is preliminary data.</text>
</comment>
<dbReference type="OrthoDB" id="419598at2759"/>
<feature type="domain" description="NmrA-like" evidence="3">
    <location>
        <begin position="3"/>
        <end position="245"/>
    </location>
</feature>
<dbReference type="PANTHER" id="PTHR47706">
    <property type="entry name" value="NMRA-LIKE FAMILY PROTEIN"/>
    <property type="match status" value="1"/>
</dbReference>
<organism evidence="4 5">
    <name type="scientific">Thelonectria olida</name>
    <dbReference type="NCBI Taxonomy" id="1576542"/>
    <lineage>
        <taxon>Eukaryota</taxon>
        <taxon>Fungi</taxon>
        <taxon>Dikarya</taxon>
        <taxon>Ascomycota</taxon>
        <taxon>Pezizomycotina</taxon>
        <taxon>Sordariomycetes</taxon>
        <taxon>Hypocreomycetidae</taxon>
        <taxon>Hypocreales</taxon>
        <taxon>Nectriaceae</taxon>
        <taxon>Thelonectria</taxon>
    </lineage>
</organism>
<evidence type="ECO:0000313" key="4">
    <source>
        <dbReference type="EMBL" id="KAH6899930.1"/>
    </source>
</evidence>
<dbReference type="InterPro" id="IPR051609">
    <property type="entry name" value="NmrA/Isoflavone_reductase-like"/>
</dbReference>
<sequence length="318" mass="34902">MRIAIAGGGGLGYLIAKALSEAPTAYSVVVLSRFARTDYAALDIQVLIADYNDPASLGFSLQGVNLVISVVQGAEQLTLITAAANAGVQLFVPSEFEGKLNKRPSRNDPLDAGGYAAQARALLRRYAEGGGMQYTVFSCGIFMERFHPSGLAAFGMGESSGLSDPGMYLLDLTNTAAEIVERNEKGHSVRICMTSVYDVAQFIVAAIQLNPGTWGREWTMKGDKMSLQDLVGTCGRFFNTTFQIQYRQVAQLPPWIAHYQQQGDYESAAQYQRLLSTAEGRYEFNTATLNDAIRESPFVDVRPTRFREWLESVYPPET</sequence>
<name>A0A9P9AWM9_9HYPO</name>
<evidence type="ECO:0000256" key="1">
    <source>
        <dbReference type="ARBA" id="ARBA00022857"/>
    </source>
</evidence>
<accession>A0A9P9AWM9</accession>
<protein>
    <recommendedName>
        <fullName evidence="3">NmrA-like domain-containing protein</fullName>
    </recommendedName>
</protein>
<dbReference type="Pfam" id="PF05368">
    <property type="entry name" value="NmrA"/>
    <property type="match status" value="1"/>
</dbReference>
<dbReference type="Proteomes" id="UP000777438">
    <property type="component" value="Unassembled WGS sequence"/>
</dbReference>
<keyword evidence="2" id="KW-0560">Oxidoreductase</keyword>